<feature type="transmembrane region" description="Helical" evidence="7">
    <location>
        <begin position="69"/>
        <end position="89"/>
    </location>
</feature>
<evidence type="ECO:0000313" key="9">
    <source>
        <dbReference type="Proteomes" id="UP000253529"/>
    </source>
</evidence>
<keyword evidence="3" id="KW-1003">Cell membrane</keyword>
<comment type="similarity">
    <text evidence="2">Belongs to the UPF0410 family.</text>
</comment>
<feature type="transmembrane region" description="Helical" evidence="7">
    <location>
        <begin position="38"/>
        <end position="57"/>
    </location>
</feature>
<protein>
    <submittedName>
        <fullName evidence="8">Putative membrane protein YeaQ/YmgE (Transglycosylase-associated protein family)</fullName>
    </submittedName>
</protein>
<evidence type="ECO:0000313" key="8">
    <source>
        <dbReference type="EMBL" id="RBP17273.1"/>
    </source>
</evidence>
<keyword evidence="4 7" id="KW-0812">Transmembrane</keyword>
<reference evidence="8 9" key="1">
    <citation type="submission" date="2018-06" db="EMBL/GenBank/DDBJ databases">
        <title>Genomic Encyclopedia of Type Strains, Phase IV (KMG-IV): sequencing the most valuable type-strain genomes for metagenomic binning, comparative biology and taxonomic classification.</title>
        <authorList>
            <person name="Goeker M."/>
        </authorList>
    </citation>
    <scope>NUCLEOTIDE SEQUENCE [LARGE SCALE GENOMIC DNA]</scope>
    <source>
        <strain evidence="8 9">DSM 24875</strain>
    </source>
</reference>
<comment type="caution">
    <text evidence="8">The sequence shown here is derived from an EMBL/GenBank/DDBJ whole genome shotgun (WGS) entry which is preliminary data.</text>
</comment>
<evidence type="ECO:0000256" key="2">
    <source>
        <dbReference type="ARBA" id="ARBA00011006"/>
    </source>
</evidence>
<evidence type="ECO:0000256" key="1">
    <source>
        <dbReference type="ARBA" id="ARBA00004651"/>
    </source>
</evidence>
<evidence type="ECO:0000256" key="7">
    <source>
        <dbReference type="SAM" id="Phobius"/>
    </source>
</evidence>
<comment type="subcellular location">
    <subcellularLocation>
        <location evidence="1">Cell membrane</location>
        <topology evidence="1">Multi-pass membrane protein</topology>
    </subcellularLocation>
</comment>
<keyword evidence="9" id="KW-1185">Reference proteome</keyword>
<name>A0A366FRG7_9HYPH</name>
<evidence type="ECO:0000256" key="4">
    <source>
        <dbReference type="ARBA" id="ARBA00022692"/>
    </source>
</evidence>
<evidence type="ECO:0000256" key="5">
    <source>
        <dbReference type="ARBA" id="ARBA00022989"/>
    </source>
</evidence>
<feature type="transmembrane region" description="Helical" evidence="7">
    <location>
        <begin position="12"/>
        <end position="31"/>
    </location>
</feature>
<accession>A0A366FRG7</accession>
<dbReference type="Pfam" id="PF04226">
    <property type="entry name" value="Transgly_assoc"/>
    <property type="match status" value="1"/>
</dbReference>
<dbReference type="GO" id="GO:0005886">
    <property type="term" value="C:plasma membrane"/>
    <property type="evidence" value="ECO:0007669"/>
    <property type="project" value="UniProtKB-SubCell"/>
</dbReference>
<dbReference type="PANTHER" id="PTHR33884">
    <property type="entry name" value="UPF0410 PROTEIN YMGE"/>
    <property type="match status" value="1"/>
</dbReference>
<dbReference type="AlphaFoldDB" id="A0A366FRG7"/>
<dbReference type="EMBL" id="QNRK01000003">
    <property type="protein sequence ID" value="RBP17273.1"/>
    <property type="molecule type" value="Genomic_DNA"/>
</dbReference>
<dbReference type="Proteomes" id="UP000253529">
    <property type="component" value="Unassembled WGS sequence"/>
</dbReference>
<keyword evidence="5 7" id="KW-1133">Transmembrane helix</keyword>
<sequence length="102" mass="10464">MDNVANTAPYMGFVSWIILGLIAGFIGSKIVNRTGEGIVMDIVLGVIGAVVGGYLFSAFGERGVTGLNLWSLIVAVIGAIVVLVVYRMIVGGGRLAPPASGL</sequence>
<dbReference type="InterPro" id="IPR007341">
    <property type="entry name" value="Transgly_assoc"/>
</dbReference>
<evidence type="ECO:0000256" key="6">
    <source>
        <dbReference type="ARBA" id="ARBA00023136"/>
    </source>
</evidence>
<dbReference type="PANTHER" id="PTHR33884:SF3">
    <property type="entry name" value="UPF0410 PROTEIN YMGE"/>
    <property type="match status" value="1"/>
</dbReference>
<evidence type="ECO:0000256" key="3">
    <source>
        <dbReference type="ARBA" id="ARBA00022475"/>
    </source>
</evidence>
<keyword evidence="6 7" id="KW-0472">Membrane</keyword>
<gene>
    <name evidence="8" type="ORF">DFR50_103159</name>
</gene>
<proteinExistence type="inferred from homology"/>
<organism evidence="8 9">
    <name type="scientific">Roseiarcus fermentans</name>
    <dbReference type="NCBI Taxonomy" id="1473586"/>
    <lineage>
        <taxon>Bacteria</taxon>
        <taxon>Pseudomonadati</taxon>
        <taxon>Pseudomonadota</taxon>
        <taxon>Alphaproteobacteria</taxon>
        <taxon>Hyphomicrobiales</taxon>
        <taxon>Roseiarcaceae</taxon>
        <taxon>Roseiarcus</taxon>
    </lineage>
</organism>